<comment type="similarity">
    <text evidence="2 6">Belongs to the BI1 family.</text>
</comment>
<evidence type="ECO:0000256" key="4">
    <source>
        <dbReference type="ARBA" id="ARBA00022989"/>
    </source>
</evidence>
<comment type="caution">
    <text evidence="7">The sequence shown here is derived from an EMBL/GenBank/DDBJ whole genome shotgun (WGS) entry which is preliminary data.</text>
</comment>
<dbReference type="AlphaFoldDB" id="A0A9D0Z0G7"/>
<sequence length="215" mass="23761">MDISRIYSKVFGWMFIGLLVTFGTGFLLANSPELLIAIYSNTWLYIALIIAELAFVIVFSVRVTKMSKAGAITCFLGYSILTGLTFASVFLVYSLESIFLCFGAAAALFGIMAVFGYVTKIDLSRFGAVLFMILLGSVIVSLINLFIGNTTVDLFLSIIILAVFICYVAYDMKKITAMVEFAGEDNGSIYMALQLYLDFINIFLRLLQLFGGRDD</sequence>
<dbReference type="InterPro" id="IPR006214">
    <property type="entry name" value="Bax_inhibitor_1-related"/>
</dbReference>
<accession>A0A9D0Z0G7</accession>
<feature type="transmembrane region" description="Helical" evidence="6">
    <location>
        <begin position="97"/>
        <end position="119"/>
    </location>
</feature>
<protein>
    <submittedName>
        <fullName evidence="7">Bax inhibitor-1/YccA family protein</fullName>
    </submittedName>
</protein>
<dbReference type="Proteomes" id="UP000886725">
    <property type="component" value="Unassembled WGS sequence"/>
</dbReference>
<feature type="transmembrane region" description="Helical" evidence="6">
    <location>
        <begin position="43"/>
        <end position="63"/>
    </location>
</feature>
<feature type="transmembrane region" description="Helical" evidence="6">
    <location>
        <begin position="70"/>
        <end position="91"/>
    </location>
</feature>
<reference evidence="7" key="1">
    <citation type="submission" date="2020-10" db="EMBL/GenBank/DDBJ databases">
        <authorList>
            <person name="Gilroy R."/>
        </authorList>
    </citation>
    <scope>NUCLEOTIDE SEQUENCE</scope>
    <source>
        <strain evidence="7">CHK165-10780</strain>
    </source>
</reference>
<dbReference type="GO" id="GO:0005886">
    <property type="term" value="C:plasma membrane"/>
    <property type="evidence" value="ECO:0007669"/>
    <property type="project" value="TreeGrafter"/>
</dbReference>
<keyword evidence="4 6" id="KW-1133">Transmembrane helix</keyword>
<evidence type="ECO:0000256" key="1">
    <source>
        <dbReference type="ARBA" id="ARBA00004141"/>
    </source>
</evidence>
<reference evidence="7" key="2">
    <citation type="journal article" date="2021" name="PeerJ">
        <title>Extensive microbial diversity within the chicken gut microbiome revealed by metagenomics and culture.</title>
        <authorList>
            <person name="Gilroy R."/>
            <person name="Ravi A."/>
            <person name="Getino M."/>
            <person name="Pursley I."/>
            <person name="Horton D.L."/>
            <person name="Alikhan N.F."/>
            <person name="Baker D."/>
            <person name="Gharbi K."/>
            <person name="Hall N."/>
            <person name="Watson M."/>
            <person name="Adriaenssens E.M."/>
            <person name="Foster-Nyarko E."/>
            <person name="Jarju S."/>
            <person name="Secka A."/>
            <person name="Antonio M."/>
            <person name="Oren A."/>
            <person name="Chaudhuri R.R."/>
            <person name="La Ragione R."/>
            <person name="Hildebrand F."/>
            <person name="Pallen M.J."/>
        </authorList>
    </citation>
    <scope>NUCLEOTIDE SEQUENCE</scope>
    <source>
        <strain evidence="7">CHK165-10780</strain>
    </source>
</reference>
<dbReference type="PANTHER" id="PTHR23291">
    <property type="entry name" value="BAX INHIBITOR-RELATED"/>
    <property type="match status" value="1"/>
</dbReference>
<proteinExistence type="inferred from homology"/>
<evidence type="ECO:0000256" key="5">
    <source>
        <dbReference type="ARBA" id="ARBA00023136"/>
    </source>
</evidence>
<feature type="transmembrane region" description="Helical" evidence="6">
    <location>
        <begin position="126"/>
        <end position="148"/>
    </location>
</feature>
<dbReference type="EMBL" id="DVFU01000067">
    <property type="protein sequence ID" value="HIQ64786.1"/>
    <property type="molecule type" value="Genomic_DNA"/>
</dbReference>
<keyword evidence="3 6" id="KW-0812">Transmembrane</keyword>
<feature type="transmembrane region" description="Helical" evidence="6">
    <location>
        <begin position="154"/>
        <end position="170"/>
    </location>
</feature>
<name>A0A9D0Z0G7_9FIRM</name>
<evidence type="ECO:0000313" key="8">
    <source>
        <dbReference type="Proteomes" id="UP000886725"/>
    </source>
</evidence>
<organism evidence="7 8">
    <name type="scientific">Candidatus Faecenecus gallistercoris</name>
    <dbReference type="NCBI Taxonomy" id="2840793"/>
    <lineage>
        <taxon>Bacteria</taxon>
        <taxon>Bacillati</taxon>
        <taxon>Bacillota</taxon>
        <taxon>Bacillota incertae sedis</taxon>
        <taxon>Candidatus Faecenecus</taxon>
    </lineage>
</organism>
<feature type="transmembrane region" description="Helical" evidence="6">
    <location>
        <begin position="12"/>
        <end position="31"/>
    </location>
</feature>
<comment type="subcellular location">
    <subcellularLocation>
        <location evidence="1">Membrane</location>
        <topology evidence="1">Multi-pass membrane protein</topology>
    </subcellularLocation>
</comment>
<evidence type="ECO:0000256" key="6">
    <source>
        <dbReference type="RuleBase" id="RU004379"/>
    </source>
</evidence>
<evidence type="ECO:0000256" key="3">
    <source>
        <dbReference type="ARBA" id="ARBA00022692"/>
    </source>
</evidence>
<dbReference type="Pfam" id="PF01027">
    <property type="entry name" value="Bax1-I"/>
    <property type="match status" value="1"/>
</dbReference>
<evidence type="ECO:0000256" key="2">
    <source>
        <dbReference type="ARBA" id="ARBA00010350"/>
    </source>
</evidence>
<dbReference type="CDD" id="cd10432">
    <property type="entry name" value="BI-1-like_bacterial"/>
    <property type="match status" value="1"/>
</dbReference>
<evidence type="ECO:0000313" key="7">
    <source>
        <dbReference type="EMBL" id="HIQ64786.1"/>
    </source>
</evidence>
<keyword evidence="5 6" id="KW-0472">Membrane</keyword>
<gene>
    <name evidence="7" type="ORF">IAC85_03515</name>
</gene>
<dbReference type="PANTHER" id="PTHR23291:SF50">
    <property type="entry name" value="PROTEIN LIFEGUARD 4"/>
    <property type="match status" value="1"/>
</dbReference>